<dbReference type="SUPFAM" id="SSF56112">
    <property type="entry name" value="Protein kinase-like (PK-like)"/>
    <property type="match status" value="1"/>
</dbReference>
<dbReference type="InterPro" id="IPR011009">
    <property type="entry name" value="Kinase-like_dom_sf"/>
</dbReference>
<dbReference type="Pfam" id="PF17667">
    <property type="entry name" value="Pkinase_fungal"/>
    <property type="match status" value="2"/>
</dbReference>
<keyword evidence="3" id="KW-1185">Reference proteome</keyword>
<name>A0A8H6HCT6_9AGAR</name>
<dbReference type="PANTHER" id="PTHR38248:SF2">
    <property type="entry name" value="FUNK1 11"/>
    <property type="match status" value="1"/>
</dbReference>
<protein>
    <recommendedName>
        <fullName evidence="1">Fungal-type protein kinase domain-containing protein</fullName>
    </recommendedName>
</protein>
<comment type="caution">
    <text evidence="2">The sequence shown here is derived from an EMBL/GenBank/DDBJ whole genome shotgun (WGS) entry which is preliminary data.</text>
</comment>
<dbReference type="Gene3D" id="1.10.510.10">
    <property type="entry name" value="Transferase(Phosphotransferase) domain 1"/>
    <property type="match status" value="1"/>
</dbReference>
<feature type="domain" description="Fungal-type protein kinase" evidence="1">
    <location>
        <begin position="3"/>
        <end position="168"/>
    </location>
</feature>
<dbReference type="Proteomes" id="UP000521943">
    <property type="component" value="Unassembled WGS sequence"/>
</dbReference>
<reference evidence="2 3" key="1">
    <citation type="submission" date="2020-07" db="EMBL/GenBank/DDBJ databases">
        <title>Comparative genomics of pyrophilous fungi reveals a link between fire events and developmental genes.</title>
        <authorList>
            <consortium name="DOE Joint Genome Institute"/>
            <person name="Steindorff A.S."/>
            <person name="Carver A."/>
            <person name="Calhoun S."/>
            <person name="Stillman K."/>
            <person name="Liu H."/>
            <person name="Lipzen A."/>
            <person name="Pangilinan J."/>
            <person name="Labutti K."/>
            <person name="Bruns T.D."/>
            <person name="Grigoriev I.V."/>
        </authorList>
    </citation>
    <scope>NUCLEOTIDE SEQUENCE [LARGE SCALE GENOMIC DNA]</scope>
    <source>
        <strain evidence="2 3">CBS 144469</strain>
    </source>
</reference>
<organism evidence="2 3">
    <name type="scientific">Ephemerocybe angulata</name>
    <dbReference type="NCBI Taxonomy" id="980116"/>
    <lineage>
        <taxon>Eukaryota</taxon>
        <taxon>Fungi</taxon>
        <taxon>Dikarya</taxon>
        <taxon>Basidiomycota</taxon>
        <taxon>Agaricomycotina</taxon>
        <taxon>Agaricomycetes</taxon>
        <taxon>Agaricomycetidae</taxon>
        <taxon>Agaricales</taxon>
        <taxon>Agaricineae</taxon>
        <taxon>Psathyrellaceae</taxon>
        <taxon>Ephemerocybe</taxon>
    </lineage>
</organism>
<accession>A0A8H6HCT6</accession>
<feature type="domain" description="Fungal-type protein kinase" evidence="1">
    <location>
        <begin position="181"/>
        <end position="307"/>
    </location>
</feature>
<dbReference type="OrthoDB" id="5584477at2759"/>
<dbReference type="InterPro" id="IPR040976">
    <property type="entry name" value="Pkinase_fungal"/>
</dbReference>
<evidence type="ECO:0000313" key="2">
    <source>
        <dbReference type="EMBL" id="KAF6743498.1"/>
    </source>
</evidence>
<dbReference type="AlphaFoldDB" id="A0A8H6HCT6"/>
<dbReference type="EMBL" id="JACGCI010000142">
    <property type="protein sequence ID" value="KAF6743498.1"/>
    <property type="molecule type" value="Genomic_DNA"/>
</dbReference>
<gene>
    <name evidence="2" type="ORF">DFP72DRAFT_827668</name>
</gene>
<dbReference type="PANTHER" id="PTHR38248">
    <property type="entry name" value="FUNK1 6"/>
    <property type="match status" value="1"/>
</dbReference>
<proteinExistence type="predicted"/>
<evidence type="ECO:0000313" key="3">
    <source>
        <dbReference type="Proteomes" id="UP000521943"/>
    </source>
</evidence>
<evidence type="ECO:0000259" key="1">
    <source>
        <dbReference type="Pfam" id="PF17667"/>
    </source>
</evidence>
<sequence length="430" mass="48264">MPREIFAHQPNRNFIRSLILTQSTARLVHCDHTGTYLTPPINIHDRPHTFIRLILGLSSANESILGFDVSIQWTIHPVSGNKGVGTIEALDEENVMTSYTLGANEPPFIQAILGRGTTCWCATHPVNGERVVIKDSWRPDSRRSEGEFLDAARGIDGVVQVISYQDRCAETKDYRPSFTGETSFENRVKSRAVLKRYGECIDHFTSRFQAIAAFRDVIVGKRGIFHKDISIQNILFGAPGAAPGSRGILIDLGMANWLSSPIEELRVNAFMGTRRFQSIAVLLSANTSCYPPYDHLDDLESLFYVLCDLVLLFEKPGGKILDSVNLNEVWDNPLPAAGAIAKSLSIFHSVFIKASDFWGGLCERLVVGFKDILRPAVEKKFMIRKPPPRRLVVGGEEKYERLVEVGREWSCVEMLVWESDQAFRRYTSCD</sequence>